<accession>A0ABS8S3A4</accession>
<proteinExistence type="predicted"/>
<protein>
    <submittedName>
        <fullName evidence="1">Uncharacterized protein</fullName>
    </submittedName>
</protein>
<name>A0ABS8S3A4_DATST</name>
<sequence>MSARVGGEMSWWEVKGEMSRSGRELWSGSKVVSGSGVVSESDVELRVGIEGRMGVESRVRGEMSWLGVEGEMSRLGVESGSKVRSFGLPGNILGIEKCMINIINAPFCQNICYVIGFSKEMLNSRVGHVDVILSLQDNFHQMPRKFSDVVKHVNDQKKISFHD</sequence>
<dbReference type="Proteomes" id="UP000823775">
    <property type="component" value="Unassembled WGS sequence"/>
</dbReference>
<keyword evidence="2" id="KW-1185">Reference proteome</keyword>
<organism evidence="1 2">
    <name type="scientific">Datura stramonium</name>
    <name type="common">Jimsonweed</name>
    <name type="synonym">Common thornapple</name>
    <dbReference type="NCBI Taxonomy" id="4076"/>
    <lineage>
        <taxon>Eukaryota</taxon>
        <taxon>Viridiplantae</taxon>
        <taxon>Streptophyta</taxon>
        <taxon>Embryophyta</taxon>
        <taxon>Tracheophyta</taxon>
        <taxon>Spermatophyta</taxon>
        <taxon>Magnoliopsida</taxon>
        <taxon>eudicotyledons</taxon>
        <taxon>Gunneridae</taxon>
        <taxon>Pentapetalae</taxon>
        <taxon>asterids</taxon>
        <taxon>lamiids</taxon>
        <taxon>Solanales</taxon>
        <taxon>Solanaceae</taxon>
        <taxon>Solanoideae</taxon>
        <taxon>Datureae</taxon>
        <taxon>Datura</taxon>
    </lineage>
</organism>
<evidence type="ECO:0000313" key="1">
    <source>
        <dbReference type="EMBL" id="MCD7453531.1"/>
    </source>
</evidence>
<gene>
    <name evidence="1" type="ORF">HAX54_021266</name>
</gene>
<comment type="caution">
    <text evidence="1">The sequence shown here is derived from an EMBL/GenBank/DDBJ whole genome shotgun (WGS) entry which is preliminary data.</text>
</comment>
<evidence type="ECO:0000313" key="2">
    <source>
        <dbReference type="Proteomes" id="UP000823775"/>
    </source>
</evidence>
<reference evidence="1 2" key="1">
    <citation type="journal article" date="2021" name="BMC Genomics">
        <title>Datura genome reveals duplications of psychoactive alkaloid biosynthetic genes and high mutation rate following tissue culture.</title>
        <authorList>
            <person name="Rajewski A."/>
            <person name="Carter-House D."/>
            <person name="Stajich J."/>
            <person name="Litt A."/>
        </authorList>
    </citation>
    <scope>NUCLEOTIDE SEQUENCE [LARGE SCALE GENOMIC DNA]</scope>
    <source>
        <strain evidence="1">AR-01</strain>
    </source>
</reference>
<dbReference type="EMBL" id="JACEIK010000256">
    <property type="protein sequence ID" value="MCD7453531.1"/>
    <property type="molecule type" value="Genomic_DNA"/>
</dbReference>